<dbReference type="InterPro" id="IPR002864">
    <property type="entry name" value="Acyl-ACP_thioesterase_NHD"/>
</dbReference>
<reference evidence="10 11" key="1">
    <citation type="submission" date="2010-01" db="EMBL/GenBank/DDBJ databases">
        <authorList>
            <person name="Weinstock G."/>
            <person name="Sodergren E."/>
            <person name="Clifton S."/>
            <person name="Fulton L."/>
            <person name="Fulton B."/>
            <person name="Courtney L."/>
            <person name="Fronick C."/>
            <person name="Harrison M."/>
            <person name="Strong C."/>
            <person name="Farmer C."/>
            <person name="Delahaunty K."/>
            <person name="Markovic C."/>
            <person name="Hall O."/>
            <person name="Minx P."/>
            <person name="Tomlinson C."/>
            <person name="Mitreva M."/>
            <person name="Nelson J."/>
            <person name="Hou S."/>
            <person name="Wollam A."/>
            <person name="Pepin K.H."/>
            <person name="Johnson M."/>
            <person name="Bhonagiri V."/>
            <person name="Nash W.E."/>
            <person name="Warren W."/>
            <person name="Chinwalla A."/>
            <person name="Mardis E.R."/>
            <person name="Wilson R.K."/>
        </authorList>
    </citation>
    <scope>NUCLEOTIDE SEQUENCE [LARGE SCALE GENOMIC DNA]</scope>
    <source>
        <strain evidence="10 11">DSM 13479</strain>
    </source>
</reference>
<dbReference type="CDD" id="cd00586">
    <property type="entry name" value="4HBT"/>
    <property type="match status" value="1"/>
</dbReference>
<evidence type="ECO:0000313" key="10">
    <source>
        <dbReference type="EMBL" id="EFC97397.1"/>
    </source>
</evidence>
<dbReference type="Pfam" id="PF01643">
    <property type="entry name" value="Acyl-ACP_TE"/>
    <property type="match status" value="1"/>
</dbReference>
<dbReference type="GO" id="GO:0016297">
    <property type="term" value="F:fatty acyl-[ACP] hydrolase activity"/>
    <property type="evidence" value="ECO:0007669"/>
    <property type="project" value="InterPro"/>
</dbReference>
<evidence type="ECO:0000256" key="5">
    <source>
        <dbReference type="ARBA" id="ARBA00022946"/>
    </source>
</evidence>
<feature type="domain" description="Acyl-ACP thioesterase N-terminal hotdog" evidence="8">
    <location>
        <begin position="17"/>
        <end position="137"/>
    </location>
</feature>
<evidence type="ECO:0000256" key="2">
    <source>
        <dbReference type="ARBA" id="ARBA00022516"/>
    </source>
</evidence>
<dbReference type="PANTHER" id="PTHR31727:SF6">
    <property type="entry name" value="OLEOYL-ACYL CARRIER PROTEIN THIOESTERASE 1, CHLOROPLASTIC"/>
    <property type="match status" value="1"/>
</dbReference>
<evidence type="ECO:0000259" key="8">
    <source>
        <dbReference type="Pfam" id="PF01643"/>
    </source>
</evidence>
<feature type="domain" description="Acyl-ACP thioesterase-like C-terminal" evidence="9">
    <location>
        <begin position="173"/>
        <end position="219"/>
    </location>
</feature>
<name>D3ALA6_9FIRM</name>
<keyword evidence="7" id="KW-0275">Fatty acid biosynthesis</keyword>
<keyword evidence="3" id="KW-0378">Hydrolase</keyword>
<dbReference type="Gene3D" id="3.10.129.10">
    <property type="entry name" value="Hotdog Thioesterase"/>
    <property type="match status" value="1"/>
</dbReference>
<organism evidence="10 11">
    <name type="scientific">Hungatella hathewayi DSM 13479</name>
    <dbReference type="NCBI Taxonomy" id="566550"/>
    <lineage>
        <taxon>Bacteria</taxon>
        <taxon>Bacillati</taxon>
        <taxon>Bacillota</taxon>
        <taxon>Clostridia</taxon>
        <taxon>Lachnospirales</taxon>
        <taxon>Lachnospiraceae</taxon>
        <taxon>Hungatella</taxon>
    </lineage>
</organism>
<accession>D3ALA6</accession>
<proteinExistence type="inferred from homology"/>
<gene>
    <name evidence="10" type="ORF">CLOSTHATH_04402</name>
</gene>
<evidence type="ECO:0000313" key="11">
    <source>
        <dbReference type="Proteomes" id="UP000004968"/>
    </source>
</evidence>
<dbReference type="InterPro" id="IPR049427">
    <property type="entry name" value="Acyl-ACP_TE_C"/>
</dbReference>
<evidence type="ECO:0000256" key="1">
    <source>
        <dbReference type="ARBA" id="ARBA00006500"/>
    </source>
</evidence>
<keyword evidence="5" id="KW-0809">Transit peptide</keyword>
<evidence type="ECO:0000256" key="3">
    <source>
        <dbReference type="ARBA" id="ARBA00022801"/>
    </source>
</evidence>
<keyword evidence="4" id="KW-0276">Fatty acid metabolism</keyword>
<dbReference type="Proteomes" id="UP000004968">
    <property type="component" value="Unassembled WGS sequence"/>
</dbReference>
<dbReference type="HOGENOM" id="CLU_045466_2_1_9"/>
<sequence length="253" mass="29218">MLLNFDERCSMYTFGSRIRYSETDEYGKLTLTGIMNYLQDCSTFQSEDIGLGISYLTEHHQAWWLSSWQIVIDRYPALGEEVVIGTWPYDFKGFYGYRNFTICDQAGNYLVRANSVWFLFDTELGRPVKVKEENIRGYGRGDEKRLEMEYAPRKITVPADYVETECVTIAKHHIDTNHHVNNAQYVEIAREVLPAEIEVGELRVEYKKAAVCGDVVYPHVSRTDEGYTVSLCDEQGAAYAVIWLRGKTREDII</sequence>
<dbReference type="PANTHER" id="PTHR31727">
    <property type="entry name" value="OLEOYL-ACYL CARRIER PROTEIN THIOESTERASE 1, CHLOROPLASTIC"/>
    <property type="match status" value="1"/>
</dbReference>
<evidence type="ECO:0000256" key="6">
    <source>
        <dbReference type="ARBA" id="ARBA00023098"/>
    </source>
</evidence>
<keyword evidence="2" id="KW-0444">Lipid biosynthesis</keyword>
<dbReference type="SUPFAM" id="SSF54637">
    <property type="entry name" value="Thioesterase/thiol ester dehydrase-isomerase"/>
    <property type="match status" value="2"/>
</dbReference>
<evidence type="ECO:0000256" key="7">
    <source>
        <dbReference type="ARBA" id="ARBA00023160"/>
    </source>
</evidence>
<dbReference type="AlphaFoldDB" id="D3ALA6"/>
<dbReference type="EMBL" id="ACIO01000400">
    <property type="protein sequence ID" value="EFC97397.1"/>
    <property type="molecule type" value="Genomic_DNA"/>
</dbReference>
<comment type="similarity">
    <text evidence="1">Belongs to the acyl-ACP thioesterase family.</text>
</comment>
<dbReference type="GO" id="GO:0000036">
    <property type="term" value="F:acyl carrier activity"/>
    <property type="evidence" value="ECO:0007669"/>
    <property type="project" value="TreeGrafter"/>
</dbReference>
<evidence type="ECO:0000259" key="9">
    <source>
        <dbReference type="Pfam" id="PF20791"/>
    </source>
</evidence>
<keyword evidence="6" id="KW-0443">Lipid metabolism</keyword>
<dbReference type="Pfam" id="PF20791">
    <property type="entry name" value="Acyl-ACP_TE_C"/>
    <property type="match status" value="1"/>
</dbReference>
<evidence type="ECO:0000256" key="4">
    <source>
        <dbReference type="ARBA" id="ARBA00022832"/>
    </source>
</evidence>
<comment type="caution">
    <text evidence="10">The sequence shown here is derived from an EMBL/GenBank/DDBJ whole genome shotgun (WGS) entry which is preliminary data.</text>
</comment>
<protein>
    <submittedName>
        <fullName evidence="10">Acyl-ACP thioesterase</fullName>
    </submittedName>
</protein>
<dbReference type="InterPro" id="IPR045023">
    <property type="entry name" value="FATA/B"/>
</dbReference>
<dbReference type="InterPro" id="IPR029069">
    <property type="entry name" value="HotDog_dom_sf"/>
</dbReference>